<feature type="region of interest" description="Disordered" evidence="1">
    <location>
        <begin position="29"/>
        <end position="91"/>
    </location>
</feature>
<proteinExistence type="predicted"/>
<dbReference type="AlphaFoldDB" id="A0A9Q1HKV5"/>
<dbReference type="OrthoDB" id="6138345at2759"/>
<sequence length="401" mass="46485">MKKHVKRVHVTPNFQCVLCDKKFKTHSNRKKHIERCFKKQKKESEAKTSHSKSRKRKRSGPSSEESPLKKKLKVHAEDAPMRDVASKSRQTVPMRDIPKHSDLWTRNAGVAAEHLNEDPISMPEAVGNQIPENFQPVYRDNWRAVRTHHHRGNRVQGMYNFRITDLSDASMGNLVELVYHDQSDDLQLVEKFTTYCMEISQAAFQRVSVTGSIAMAIDTLKGMIVNEERLVEHIDEAVEHRYLNNVLKPTMGSLLNYCRQIPVIGFNSGRYDINVMKGLLYKSIHKLNEGDDNDMSPITQIIKRNSDYMCISSKWFKFLDIKNYLAPGCSYKQFLEAYKCKEAKGFFPYDWMDSLDKLSEPSLPPHKHFIIDSKLVILPTKSIFIAKHCGKTFIWRRLEII</sequence>
<feature type="compositionally biased region" description="Basic and acidic residues" evidence="1">
    <location>
        <begin position="74"/>
        <end position="86"/>
    </location>
</feature>
<name>A0A9Q1HKV5_HOLLE</name>
<feature type="compositionally biased region" description="Basic and acidic residues" evidence="1">
    <location>
        <begin position="34"/>
        <end position="48"/>
    </location>
</feature>
<dbReference type="PANTHER" id="PTHR33206">
    <property type="entry name" value="PROTEIN CBG10425"/>
    <property type="match status" value="1"/>
</dbReference>
<dbReference type="Proteomes" id="UP001152320">
    <property type="component" value="Chromosome 1"/>
</dbReference>
<dbReference type="PANTHER" id="PTHR33206:SF1">
    <property type="entry name" value="DNA-DIRECTED DNA POLYMERASE"/>
    <property type="match status" value="1"/>
</dbReference>
<evidence type="ECO:0000313" key="2">
    <source>
        <dbReference type="EMBL" id="KAJ8048838.1"/>
    </source>
</evidence>
<comment type="caution">
    <text evidence="2">The sequence shown here is derived from an EMBL/GenBank/DDBJ whole genome shotgun (WGS) entry which is preliminary data.</text>
</comment>
<reference evidence="2" key="1">
    <citation type="submission" date="2021-10" db="EMBL/GenBank/DDBJ databases">
        <title>Tropical sea cucumber genome reveals ecological adaptation and Cuvierian tubules defense mechanism.</title>
        <authorList>
            <person name="Chen T."/>
        </authorList>
    </citation>
    <scope>NUCLEOTIDE SEQUENCE</scope>
    <source>
        <strain evidence="2">Nanhai2018</strain>
        <tissue evidence="2">Muscle</tissue>
    </source>
</reference>
<keyword evidence="3" id="KW-1185">Reference proteome</keyword>
<protein>
    <submittedName>
        <fullName evidence="2">Uncharacterized protein</fullName>
    </submittedName>
</protein>
<feature type="compositionally biased region" description="Basic residues" evidence="1">
    <location>
        <begin position="49"/>
        <end position="59"/>
    </location>
</feature>
<gene>
    <name evidence="2" type="ORF">HOLleu_01312</name>
</gene>
<evidence type="ECO:0000256" key="1">
    <source>
        <dbReference type="SAM" id="MobiDB-lite"/>
    </source>
</evidence>
<dbReference type="EMBL" id="JAIZAY010000001">
    <property type="protein sequence ID" value="KAJ8048838.1"/>
    <property type="molecule type" value="Genomic_DNA"/>
</dbReference>
<evidence type="ECO:0000313" key="3">
    <source>
        <dbReference type="Proteomes" id="UP001152320"/>
    </source>
</evidence>
<accession>A0A9Q1HKV5</accession>
<organism evidence="2 3">
    <name type="scientific">Holothuria leucospilota</name>
    <name type="common">Black long sea cucumber</name>
    <name type="synonym">Mertensiothuria leucospilota</name>
    <dbReference type="NCBI Taxonomy" id="206669"/>
    <lineage>
        <taxon>Eukaryota</taxon>
        <taxon>Metazoa</taxon>
        <taxon>Echinodermata</taxon>
        <taxon>Eleutherozoa</taxon>
        <taxon>Echinozoa</taxon>
        <taxon>Holothuroidea</taxon>
        <taxon>Aspidochirotacea</taxon>
        <taxon>Aspidochirotida</taxon>
        <taxon>Holothuriidae</taxon>
        <taxon>Holothuria</taxon>
    </lineage>
</organism>